<proteinExistence type="predicted"/>
<dbReference type="Proteomes" id="UP001189429">
    <property type="component" value="Unassembled WGS sequence"/>
</dbReference>
<evidence type="ECO:0000313" key="2">
    <source>
        <dbReference type="EMBL" id="CAK0853257.1"/>
    </source>
</evidence>
<protein>
    <submittedName>
        <fullName evidence="2">Uncharacterized protein</fullName>
    </submittedName>
</protein>
<feature type="region of interest" description="Disordered" evidence="1">
    <location>
        <begin position="57"/>
        <end position="91"/>
    </location>
</feature>
<accession>A0ABN9U353</accession>
<keyword evidence="3" id="KW-1185">Reference proteome</keyword>
<evidence type="ECO:0000256" key="1">
    <source>
        <dbReference type="SAM" id="MobiDB-lite"/>
    </source>
</evidence>
<evidence type="ECO:0000313" key="3">
    <source>
        <dbReference type="Proteomes" id="UP001189429"/>
    </source>
</evidence>
<name>A0ABN9U353_9DINO</name>
<organism evidence="2 3">
    <name type="scientific">Prorocentrum cordatum</name>
    <dbReference type="NCBI Taxonomy" id="2364126"/>
    <lineage>
        <taxon>Eukaryota</taxon>
        <taxon>Sar</taxon>
        <taxon>Alveolata</taxon>
        <taxon>Dinophyceae</taxon>
        <taxon>Prorocentrales</taxon>
        <taxon>Prorocentraceae</taxon>
        <taxon>Prorocentrum</taxon>
    </lineage>
</organism>
<reference evidence="2" key="1">
    <citation type="submission" date="2023-10" db="EMBL/GenBank/DDBJ databases">
        <authorList>
            <person name="Chen Y."/>
            <person name="Shah S."/>
            <person name="Dougan E. K."/>
            <person name="Thang M."/>
            <person name="Chan C."/>
        </authorList>
    </citation>
    <scope>NUCLEOTIDE SEQUENCE [LARGE SCALE GENOMIC DNA]</scope>
</reference>
<gene>
    <name evidence="2" type="ORF">PCOR1329_LOCUS44810</name>
</gene>
<comment type="caution">
    <text evidence="2">The sequence shown here is derived from an EMBL/GenBank/DDBJ whole genome shotgun (WGS) entry which is preliminary data.</text>
</comment>
<dbReference type="EMBL" id="CAUYUJ010015385">
    <property type="protein sequence ID" value="CAK0853257.1"/>
    <property type="molecule type" value="Genomic_DNA"/>
</dbReference>
<sequence>MAELDEAKNDALACACAGTALGSKGKWGRGHGPCVSGSWSAECNILLFLLQKKGRVVPGGQSPDGQRRSVPGSPGGSPSGGLSLMPPAAHRARAGQARCEVHLAVPPPLPRPHLSLLPSSGCPAGEPQLPSAASLGLAASPSLGLAASPARHPLAVPTAAAAASRPGSNAGAVGISPELSAGKAGKMLRAARSTMAAQKALRSMQQGMYK</sequence>
<feature type="non-terminal residue" evidence="2">
    <location>
        <position position="210"/>
    </location>
</feature>